<evidence type="ECO:0000313" key="2">
    <source>
        <dbReference type="EMBL" id="KAK7904404.1"/>
    </source>
</evidence>
<sequence length="150" mass="17044">MKLLWTCGLECYTMSLVFIASASPDRFIKHESCWLVWTTTTIFTVKLMGGGHMQMAHITSALKCGDNIKIQSTGTSQDVRSANVRKRLLAAREISEKRPVRLYNLRRLGLLSRVPALTTQELHQKKATTISALILFQVFIYIYTHTHTCN</sequence>
<accession>A0AAW0NTG8</accession>
<gene>
    <name evidence="2" type="ORF">WMY93_017011</name>
</gene>
<organism evidence="2 3">
    <name type="scientific">Mugilogobius chulae</name>
    <name type="common">yellowstripe goby</name>
    <dbReference type="NCBI Taxonomy" id="88201"/>
    <lineage>
        <taxon>Eukaryota</taxon>
        <taxon>Metazoa</taxon>
        <taxon>Chordata</taxon>
        <taxon>Craniata</taxon>
        <taxon>Vertebrata</taxon>
        <taxon>Euteleostomi</taxon>
        <taxon>Actinopterygii</taxon>
        <taxon>Neopterygii</taxon>
        <taxon>Teleostei</taxon>
        <taxon>Neoteleostei</taxon>
        <taxon>Acanthomorphata</taxon>
        <taxon>Gobiaria</taxon>
        <taxon>Gobiiformes</taxon>
        <taxon>Gobioidei</taxon>
        <taxon>Gobiidae</taxon>
        <taxon>Gobionellinae</taxon>
        <taxon>Mugilogobius</taxon>
    </lineage>
</organism>
<dbReference type="AlphaFoldDB" id="A0AAW0NTG8"/>
<feature type="chain" id="PRO_5043810621" evidence="1">
    <location>
        <begin position="23"/>
        <end position="150"/>
    </location>
</feature>
<protein>
    <submittedName>
        <fullName evidence="2">Uncharacterized protein</fullName>
    </submittedName>
</protein>
<feature type="signal peptide" evidence="1">
    <location>
        <begin position="1"/>
        <end position="22"/>
    </location>
</feature>
<keyword evidence="1" id="KW-0732">Signal</keyword>
<proteinExistence type="predicted"/>
<evidence type="ECO:0000313" key="3">
    <source>
        <dbReference type="Proteomes" id="UP001460270"/>
    </source>
</evidence>
<evidence type="ECO:0000256" key="1">
    <source>
        <dbReference type="SAM" id="SignalP"/>
    </source>
</evidence>
<dbReference type="EMBL" id="JBBPFD010000012">
    <property type="protein sequence ID" value="KAK7904404.1"/>
    <property type="molecule type" value="Genomic_DNA"/>
</dbReference>
<dbReference type="Proteomes" id="UP001460270">
    <property type="component" value="Unassembled WGS sequence"/>
</dbReference>
<name>A0AAW0NTG8_9GOBI</name>
<comment type="caution">
    <text evidence="2">The sequence shown here is derived from an EMBL/GenBank/DDBJ whole genome shotgun (WGS) entry which is preliminary data.</text>
</comment>
<reference evidence="3" key="1">
    <citation type="submission" date="2024-04" db="EMBL/GenBank/DDBJ databases">
        <title>Salinicola lusitanus LLJ914,a marine bacterium isolated from the Okinawa Trough.</title>
        <authorList>
            <person name="Li J."/>
        </authorList>
    </citation>
    <scope>NUCLEOTIDE SEQUENCE [LARGE SCALE GENOMIC DNA]</scope>
</reference>
<keyword evidence="3" id="KW-1185">Reference proteome</keyword>